<protein>
    <submittedName>
        <fullName evidence="1">Uncharacterized protein</fullName>
    </submittedName>
</protein>
<sequence length="91" mass="10232">MLSSLLDPLPASGCIAKALIFRRSSLSSLTRNVALVNLVLCIMVSINTRYDVLLFLYGFHFVASSLLRRFLRFDHDTLRTKSHDSSVNSTK</sequence>
<gene>
    <name evidence="1" type="ORF">BDN72DRAFT_436820</name>
</gene>
<proteinExistence type="predicted"/>
<evidence type="ECO:0000313" key="1">
    <source>
        <dbReference type="EMBL" id="TFK71501.1"/>
    </source>
</evidence>
<dbReference type="Proteomes" id="UP000308600">
    <property type="component" value="Unassembled WGS sequence"/>
</dbReference>
<reference evidence="1 2" key="1">
    <citation type="journal article" date="2019" name="Nat. Ecol. Evol.">
        <title>Megaphylogeny resolves global patterns of mushroom evolution.</title>
        <authorList>
            <person name="Varga T."/>
            <person name="Krizsan K."/>
            <person name="Foldi C."/>
            <person name="Dima B."/>
            <person name="Sanchez-Garcia M."/>
            <person name="Sanchez-Ramirez S."/>
            <person name="Szollosi G.J."/>
            <person name="Szarkandi J.G."/>
            <person name="Papp V."/>
            <person name="Albert L."/>
            <person name="Andreopoulos W."/>
            <person name="Angelini C."/>
            <person name="Antonin V."/>
            <person name="Barry K.W."/>
            <person name="Bougher N.L."/>
            <person name="Buchanan P."/>
            <person name="Buyck B."/>
            <person name="Bense V."/>
            <person name="Catcheside P."/>
            <person name="Chovatia M."/>
            <person name="Cooper J."/>
            <person name="Damon W."/>
            <person name="Desjardin D."/>
            <person name="Finy P."/>
            <person name="Geml J."/>
            <person name="Haridas S."/>
            <person name="Hughes K."/>
            <person name="Justo A."/>
            <person name="Karasinski D."/>
            <person name="Kautmanova I."/>
            <person name="Kiss B."/>
            <person name="Kocsube S."/>
            <person name="Kotiranta H."/>
            <person name="LaButti K.M."/>
            <person name="Lechner B.E."/>
            <person name="Liimatainen K."/>
            <person name="Lipzen A."/>
            <person name="Lukacs Z."/>
            <person name="Mihaltcheva S."/>
            <person name="Morgado L.N."/>
            <person name="Niskanen T."/>
            <person name="Noordeloos M.E."/>
            <person name="Ohm R.A."/>
            <person name="Ortiz-Santana B."/>
            <person name="Ovrebo C."/>
            <person name="Racz N."/>
            <person name="Riley R."/>
            <person name="Savchenko A."/>
            <person name="Shiryaev A."/>
            <person name="Soop K."/>
            <person name="Spirin V."/>
            <person name="Szebenyi C."/>
            <person name="Tomsovsky M."/>
            <person name="Tulloss R.E."/>
            <person name="Uehling J."/>
            <person name="Grigoriev I.V."/>
            <person name="Vagvolgyi C."/>
            <person name="Papp T."/>
            <person name="Martin F.M."/>
            <person name="Miettinen O."/>
            <person name="Hibbett D.S."/>
            <person name="Nagy L.G."/>
        </authorList>
    </citation>
    <scope>NUCLEOTIDE SEQUENCE [LARGE SCALE GENOMIC DNA]</scope>
    <source>
        <strain evidence="1 2">NL-1719</strain>
    </source>
</reference>
<organism evidence="1 2">
    <name type="scientific">Pluteus cervinus</name>
    <dbReference type="NCBI Taxonomy" id="181527"/>
    <lineage>
        <taxon>Eukaryota</taxon>
        <taxon>Fungi</taxon>
        <taxon>Dikarya</taxon>
        <taxon>Basidiomycota</taxon>
        <taxon>Agaricomycotina</taxon>
        <taxon>Agaricomycetes</taxon>
        <taxon>Agaricomycetidae</taxon>
        <taxon>Agaricales</taxon>
        <taxon>Pluteineae</taxon>
        <taxon>Pluteaceae</taxon>
        <taxon>Pluteus</taxon>
    </lineage>
</organism>
<keyword evidence="2" id="KW-1185">Reference proteome</keyword>
<dbReference type="EMBL" id="ML208297">
    <property type="protein sequence ID" value="TFK71501.1"/>
    <property type="molecule type" value="Genomic_DNA"/>
</dbReference>
<evidence type="ECO:0000313" key="2">
    <source>
        <dbReference type="Proteomes" id="UP000308600"/>
    </source>
</evidence>
<name>A0ACD3B0Y0_9AGAR</name>
<accession>A0ACD3B0Y0</accession>